<protein>
    <submittedName>
        <fullName evidence="1">Uncharacterized protein</fullName>
    </submittedName>
</protein>
<evidence type="ECO:0000313" key="1">
    <source>
        <dbReference type="EMBL" id="KAK3076159.1"/>
    </source>
</evidence>
<gene>
    <name evidence="1" type="ORF">LTS18_013762</name>
</gene>
<name>A0ACC3DHJ3_9PEZI</name>
<accession>A0ACC3DHJ3</accession>
<organism evidence="1 2">
    <name type="scientific">Coniosporium uncinatum</name>
    <dbReference type="NCBI Taxonomy" id="93489"/>
    <lineage>
        <taxon>Eukaryota</taxon>
        <taxon>Fungi</taxon>
        <taxon>Dikarya</taxon>
        <taxon>Ascomycota</taxon>
        <taxon>Pezizomycotina</taxon>
        <taxon>Dothideomycetes</taxon>
        <taxon>Dothideomycetes incertae sedis</taxon>
        <taxon>Coniosporium</taxon>
    </lineage>
</organism>
<dbReference type="Proteomes" id="UP001186974">
    <property type="component" value="Unassembled WGS sequence"/>
</dbReference>
<comment type="caution">
    <text evidence="1">The sequence shown here is derived from an EMBL/GenBank/DDBJ whole genome shotgun (WGS) entry which is preliminary data.</text>
</comment>
<sequence>ISPAPPKVELNDPPLKDCLQDLIIAISKQQQRQQQQQQQQLHREQTPTISHFKQYSGNKEEKLRPSKFYALSRRD</sequence>
<keyword evidence="2" id="KW-1185">Reference proteome</keyword>
<reference evidence="1" key="1">
    <citation type="submission" date="2024-09" db="EMBL/GenBank/DDBJ databases">
        <title>Black Yeasts Isolated from many extreme environments.</title>
        <authorList>
            <person name="Coleine C."/>
            <person name="Stajich J.E."/>
            <person name="Selbmann L."/>
        </authorList>
    </citation>
    <scope>NUCLEOTIDE SEQUENCE</scope>
    <source>
        <strain evidence="1">CCFEE 5737</strain>
    </source>
</reference>
<proteinExistence type="predicted"/>
<evidence type="ECO:0000313" key="2">
    <source>
        <dbReference type="Proteomes" id="UP001186974"/>
    </source>
</evidence>
<feature type="non-terminal residue" evidence="1">
    <location>
        <position position="1"/>
    </location>
</feature>
<dbReference type="EMBL" id="JAWDJW010004300">
    <property type="protein sequence ID" value="KAK3076159.1"/>
    <property type="molecule type" value="Genomic_DNA"/>
</dbReference>